<gene>
    <name evidence="1" type="ORF">F9962_12010</name>
</gene>
<accession>A0A7J5L184</accession>
<dbReference type="RefSeq" id="WP_151870884.1">
    <property type="nucleotide sequence ID" value="NZ_JAQPYZ010000008.1"/>
</dbReference>
<evidence type="ECO:0000313" key="1">
    <source>
        <dbReference type="EMBL" id="KAB5280548.1"/>
    </source>
</evidence>
<dbReference type="Proteomes" id="UP000440773">
    <property type="component" value="Unassembled WGS sequence"/>
</dbReference>
<protein>
    <submittedName>
        <fullName evidence="1">Uncharacterized protein</fullName>
    </submittedName>
</protein>
<proteinExistence type="predicted"/>
<dbReference type="EMBL" id="WCLP01000031">
    <property type="protein sequence ID" value="KAB5280548.1"/>
    <property type="molecule type" value="Genomic_DNA"/>
</dbReference>
<reference evidence="1 2" key="1">
    <citation type="journal article" date="2019" name="Nat. Med.">
        <title>A library of human gut bacterial isolates paired with longitudinal multiomics data enables mechanistic microbiome research.</title>
        <authorList>
            <person name="Poyet M."/>
            <person name="Groussin M."/>
            <person name="Gibbons S.M."/>
            <person name="Avila-Pacheco J."/>
            <person name="Jiang X."/>
            <person name="Kearney S.M."/>
            <person name="Perrotta A.R."/>
            <person name="Berdy B."/>
            <person name="Zhao S."/>
            <person name="Lieberman T.D."/>
            <person name="Swanson P.K."/>
            <person name="Smith M."/>
            <person name="Roesemann S."/>
            <person name="Alexander J.E."/>
            <person name="Rich S.A."/>
            <person name="Livny J."/>
            <person name="Vlamakis H."/>
            <person name="Clish C."/>
            <person name="Bullock K."/>
            <person name="Deik A."/>
            <person name="Scott J."/>
            <person name="Pierce K.A."/>
            <person name="Xavier R.J."/>
            <person name="Alm E.J."/>
        </authorList>
    </citation>
    <scope>NUCLEOTIDE SEQUENCE [LARGE SCALE GENOMIC DNA]</scope>
    <source>
        <strain evidence="1 2">BIOML-A17</strain>
    </source>
</reference>
<sequence length="106" mass="12516">MKKQTWKMHFLHGVPCKWDGDAYNEERENYVFEADLYIAGYERGRSSAVLILVPYEDKDKGWREQKVRYQVFMSDTEDIIKKMVKGRIKGSFTWVKKGANYGIQLA</sequence>
<name>A0A7J5L184_BACSE</name>
<comment type="caution">
    <text evidence="1">The sequence shown here is derived from an EMBL/GenBank/DDBJ whole genome shotgun (WGS) entry which is preliminary data.</text>
</comment>
<evidence type="ECO:0000313" key="2">
    <source>
        <dbReference type="Proteomes" id="UP000440773"/>
    </source>
</evidence>
<organism evidence="1 2">
    <name type="scientific">Bacteroides stercoris</name>
    <dbReference type="NCBI Taxonomy" id="46506"/>
    <lineage>
        <taxon>Bacteria</taxon>
        <taxon>Pseudomonadati</taxon>
        <taxon>Bacteroidota</taxon>
        <taxon>Bacteroidia</taxon>
        <taxon>Bacteroidales</taxon>
        <taxon>Bacteroidaceae</taxon>
        <taxon>Bacteroides</taxon>
    </lineage>
</organism>
<dbReference type="AlphaFoldDB" id="A0A7J5L184"/>